<keyword evidence="2" id="KW-1185">Reference proteome</keyword>
<dbReference type="RefSeq" id="WP_013043153.1">
    <property type="nucleotide sequence ID" value="NC_014008.1"/>
</dbReference>
<dbReference type="EMBL" id="CP001998">
    <property type="protein sequence ID" value="ADE54431.1"/>
    <property type="molecule type" value="Genomic_DNA"/>
</dbReference>
<dbReference type="KEGG" id="caa:Caka_1412"/>
<reference evidence="1 2" key="1">
    <citation type="journal article" date="2010" name="Stand. Genomic Sci.">
        <title>Complete genome sequence of Coraliomargarita akajimensis type strain (04OKA010-24).</title>
        <authorList>
            <person name="Mavromatis K."/>
            <person name="Abt B."/>
            <person name="Brambilla E."/>
            <person name="Lapidus A."/>
            <person name="Copeland A."/>
            <person name="Deshpande S."/>
            <person name="Nolan M."/>
            <person name="Lucas S."/>
            <person name="Tice H."/>
            <person name="Cheng J.F."/>
            <person name="Han C."/>
            <person name="Detter J.C."/>
            <person name="Woyke T."/>
            <person name="Goodwin L."/>
            <person name="Pitluck S."/>
            <person name="Held B."/>
            <person name="Brettin T."/>
            <person name="Tapia R."/>
            <person name="Ivanova N."/>
            <person name="Mikhailova N."/>
            <person name="Pati A."/>
            <person name="Liolios K."/>
            <person name="Chen A."/>
            <person name="Palaniappan K."/>
            <person name="Land M."/>
            <person name="Hauser L."/>
            <person name="Chang Y.J."/>
            <person name="Jeffries C.D."/>
            <person name="Rohde M."/>
            <person name="Goker M."/>
            <person name="Bristow J."/>
            <person name="Eisen J.A."/>
            <person name="Markowitz V."/>
            <person name="Hugenholtz P."/>
            <person name="Klenk H.P."/>
            <person name="Kyrpides N.C."/>
        </authorList>
    </citation>
    <scope>NUCLEOTIDE SEQUENCE [LARGE SCALE GENOMIC DNA]</scope>
    <source>
        <strain evidence="2">DSM 45221 / IAM 15411 / JCM 23193 / KCTC 12865</strain>
    </source>
</reference>
<dbReference type="AlphaFoldDB" id="D5EJ32"/>
<organism evidence="1 2">
    <name type="scientific">Coraliomargarita akajimensis (strain DSM 45221 / IAM 15411 / JCM 23193 / KCTC 12865 / 04OKA010-24)</name>
    <dbReference type="NCBI Taxonomy" id="583355"/>
    <lineage>
        <taxon>Bacteria</taxon>
        <taxon>Pseudomonadati</taxon>
        <taxon>Verrucomicrobiota</taxon>
        <taxon>Opitutia</taxon>
        <taxon>Puniceicoccales</taxon>
        <taxon>Coraliomargaritaceae</taxon>
        <taxon>Coraliomargarita</taxon>
    </lineage>
</organism>
<gene>
    <name evidence="1" type="ordered locus">Caka_1412</name>
</gene>
<sequence length="515" mass="58335">MSVRRKLLLRLVFGLALIASLSVNWWVKSGRVERVVDHAQEPQTSPSTRSVSEEELAVDRADVVESFVGREVSYPGLDSVVVETDERAEHGDAHVRQLQTIIRDVKSRLQMEGLNDLELAAYRLDLEALFFQAKVDKQELYRLLQAEFLVEPGHVANPQILEREQAFLTLVEEALCFTWASQAGAESLDFILSLPNKPHLYETWLASRIYMGESFEGLLAERAVLPRSEQMWEALKRVGELDATIAWDAALEYHLEAMTLQRWKELFFLPGEPGDGESLKWIVEHEDWFSSQAGYDGADLIRLLRRYDYGGEPFYTTEEVLQIEAMKQAGEDYTSIAATILEISQAYDGAIDASVVSRMTLDWSKTDFTAASDWLLKHGQDFSDRGSLESMLGTMYRHKAQKDPEFALSEGIQIADESLRALALSNIVIPQMERQGIETSVEWVRELPEGLPKARSIAGYILGLSRYRQDAALEAQVKAQFLKEEYRMEQLVELVNASNLNVSEKRSALELVASY</sequence>
<dbReference type="HOGENOM" id="CLU_528647_0_0_0"/>
<name>D5EJ32_CORAD</name>
<evidence type="ECO:0000313" key="2">
    <source>
        <dbReference type="Proteomes" id="UP000000925"/>
    </source>
</evidence>
<proteinExistence type="predicted"/>
<protein>
    <submittedName>
        <fullName evidence="1">Uncharacterized protein</fullName>
    </submittedName>
</protein>
<dbReference type="Proteomes" id="UP000000925">
    <property type="component" value="Chromosome"/>
</dbReference>
<accession>D5EJ32</accession>
<dbReference type="STRING" id="583355.Caka_1412"/>
<evidence type="ECO:0000313" key="1">
    <source>
        <dbReference type="EMBL" id="ADE54431.1"/>
    </source>
</evidence>